<dbReference type="GO" id="GO:0043802">
    <property type="term" value="F:hydrogenobyrinic acid a,c-diamide synthase (glutamine-hydrolysing) activity"/>
    <property type="evidence" value="ECO:0007669"/>
    <property type="project" value="UniProtKB-EC"/>
</dbReference>
<dbReference type="GO" id="GO:0042242">
    <property type="term" value="F:cobyrinic acid a,c-diamide synthase activity"/>
    <property type="evidence" value="ECO:0007669"/>
    <property type="project" value="InterPro"/>
</dbReference>
<dbReference type="NCBIfam" id="TIGR00379">
    <property type="entry name" value="cobB"/>
    <property type="match status" value="1"/>
</dbReference>
<dbReference type="PROSITE" id="PS51274">
    <property type="entry name" value="GATASE_COBBQ"/>
    <property type="match status" value="1"/>
</dbReference>
<feature type="domain" description="CobB/CobQ-like glutamine amidotransferase" evidence="8">
    <location>
        <begin position="271"/>
        <end position="379"/>
    </location>
</feature>
<keyword evidence="3" id="KW-0547">Nucleotide-binding</keyword>
<dbReference type="InterPro" id="IPR011698">
    <property type="entry name" value="GATase_3"/>
</dbReference>
<dbReference type="AlphaFoldDB" id="A0A3B0U1M7"/>
<name>A0A3B0U1M7_9ZZZZ</name>
<comment type="cofactor">
    <cofactor evidence="1">
        <name>Mg(2+)</name>
        <dbReference type="ChEBI" id="CHEBI:18420"/>
    </cofactor>
</comment>
<dbReference type="Pfam" id="PF07685">
    <property type="entry name" value="GATase_3"/>
    <property type="match status" value="1"/>
</dbReference>
<proteinExistence type="predicted"/>
<keyword evidence="4" id="KW-0067">ATP-binding</keyword>
<evidence type="ECO:0000256" key="3">
    <source>
        <dbReference type="ARBA" id="ARBA00022741"/>
    </source>
</evidence>
<evidence type="ECO:0000259" key="8">
    <source>
        <dbReference type="Pfam" id="PF07685"/>
    </source>
</evidence>
<dbReference type="InterPro" id="IPR027417">
    <property type="entry name" value="P-loop_NTPase"/>
</dbReference>
<dbReference type="InterPro" id="IPR004484">
    <property type="entry name" value="CbiA/CobB_synth"/>
</dbReference>
<dbReference type="Gene3D" id="3.40.50.300">
    <property type="entry name" value="P-loop containing nucleotide triphosphate hydrolases"/>
    <property type="match status" value="1"/>
</dbReference>
<evidence type="ECO:0000313" key="9">
    <source>
        <dbReference type="EMBL" id="VAW24198.1"/>
    </source>
</evidence>
<dbReference type="PANTHER" id="PTHR43873">
    <property type="entry name" value="COBYRINATE A,C-DIAMIDE SYNTHASE"/>
    <property type="match status" value="1"/>
</dbReference>
<dbReference type="GO" id="GO:0005524">
    <property type="term" value="F:ATP binding"/>
    <property type="evidence" value="ECO:0007669"/>
    <property type="project" value="UniProtKB-KW"/>
</dbReference>
<dbReference type="InterPro" id="IPR029062">
    <property type="entry name" value="Class_I_gatase-like"/>
</dbReference>
<keyword evidence="6" id="KW-0315">Glutamine amidotransferase</keyword>
<evidence type="ECO:0000256" key="6">
    <source>
        <dbReference type="ARBA" id="ARBA00022962"/>
    </source>
</evidence>
<evidence type="ECO:0000256" key="2">
    <source>
        <dbReference type="ARBA" id="ARBA00022598"/>
    </source>
</evidence>
<evidence type="ECO:0000259" key="7">
    <source>
        <dbReference type="Pfam" id="PF01656"/>
    </source>
</evidence>
<sequence length="380" mass="40434">MKTLVNNSDFAKAIIIAAPGSGSGKTIFSMGLIAAMKARGLICAAAKTGPDYIDGAYLGLAGLGLKGAGNTINLDPWSMGKQRLLALGASHAKNADFMVIEGVMGLFDGAVDGTGSTADLAAKMQLPIVFVIDAQRQSHSVAALVAGFSNWRSDVTIGGLILNNVASPRHEEILRTALKAIDIPLLGVIPRQQDLQIPSRHLGLVLPGEIDEIEDFINRAGQLVEKHCDLDRIFALAQPLQSNRDAAELSGSKLNPQKLSPQKLNPLGQHIAIAHDQAFAFCYQHWLNDWRNSGSSVSFFSPLANEAPDADADAVFLPGGYPELFGEQIAMADRFFKGLVDAAERGALIYGECGGYMVLGKALKDREGASHKMASLLPHI</sequence>
<keyword evidence="2 9" id="KW-0436">Ligase</keyword>
<evidence type="ECO:0000256" key="4">
    <source>
        <dbReference type="ARBA" id="ARBA00022840"/>
    </source>
</evidence>
<evidence type="ECO:0000256" key="1">
    <source>
        <dbReference type="ARBA" id="ARBA00001946"/>
    </source>
</evidence>
<reference evidence="9" key="1">
    <citation type="submission" date="2018-06" db="EMBL/GenBank/DDBJ databases">
        <authorList>
            <person name="Zhirakovskaya E."/>
        </authorList>
    </citation>
    <scope>NUCLEOTIDE SEQUENCE</scope>
</reference>
<dbReference type="InterPro" id="IPR002586">
    <property type="entry name" value="CobQ/CobB/MinD/ParA_Nub-bd_dom"/>
</dbReference>
<dbReference type="SUPFAM" id="SSF52317">
    <property type="entry name" value="Class I glutamine amidotransferase-like"/>
    <property type="match status" value="1"/>
</dbReference>
<dbReference type="NCBIfam" id="NF002204">
    <property type="entry name" value="PRK01077.1"/>
    <property type="match status" value="1"/>
</dbReference>
<organism evidence="9">
    <name type="scientific">hydrothermal vent metagenome</name>
    <dbReference type="NCBI Taxonomy" id="652676"/>
    <lineage>
        <taxon>unclassified sequences</taxon>
        <taxon>metagenomes</taxon>
        <taxon>ecological metagenomes</taxon>
    </lineage>
</organism>
<dbReference type="Pfam" id="PF01656">
    <property type="entry name" value="CbiA"/>
    <property type="match status" value="1"/>
</dbReference>
<dbReference type="EC" id="6.3.5.9" evidence="9"/>
<evidence type="ECO:0000256" key="5">
    <source>
        <dbReference type="ARBA" id="ARBA00022842"/>
    </source>
</evidence>
<accession>A0A3B0U1M7</accession>
<dbReference type="EMBL" id="UOEQ01000514">
    <property type="protein sequence ID" value="VAW24198.1"/>
    <property type="molecule type" value="Genomic_DNA"/>
</dbReference>
<dbReference type="PANTHER" id="PTHR43873:SF1">
    <property type="entry name" value="COBYRINATE A,C-DIAMIDE SYNTHASE"/>
    <property type="match status" value="1"/>
</dbReference>
<feature type="non-terminal residue" evidence="9">
    <location>
        <position position="380"/>
    </location>
</feature>
<keyword evidence="5" id="KW-0460">Magnesium</keyword>
<dbReference type="SUPFAM" id="SSF52540">
    <property type="entry name" value="P-loop containing nucleoside triphosphate hydrolases"/>
    <property type="match status" value="1"/>
</dbReference>
<gene>
    <name evidence="9" type="ORF">MNBD_ALPHA11-1326</name>
</gene>
<feature type="domain" description="CobQ/CobB/MinD/ParA nucleotide binding" evidence="7">
    <location>
        <begin position="14"/>
        <end position="202"/>
    </location>
</feature>
<protein>
    <submittedName>
        <fullName evidence="9">Hydrogenobyrinic acid a,c-diamide synthase (Glutamine-hydrolyzing)</fullName>
        <ecNumber evidence="9">6.3.5.9</ecNumber>
    </submittedName>
</protein>